<protein>
    <submittedName>
        <fullName evidence="1">8842_t:CDS:1</fullName>
    </submittedName>
</protein>
<dbReference type="OrthoDB" id="2485335at2759"/>
<reference evidence="1" key="1">
    <citation type="submission" date="2021-06" db="EMBL/GenBank/DDBJ databases">
        <authorList>
            <person name="Kallberg Y."/>
            <person name="Tangrot J."/>
            <person name="Rosling A."/>
        </authorList>
    </citation>
    <scope>NUCLEOTIDE SEQUENCE</scope>
    <source>
        <strain evidence="1">IA702</strain>
    </source>
</reference>
<keyword evidence="2" id="KW-1185">Reference proteome</keyword>
<comment type="caution">
    <text evidence="1">The sequence shown here is derived from an EMBL/GenBank/DDBJ whole genome shotgun (WGS) entry which is preliminary data.</text>
</comment>
<dbReference type="Gene3D" id="3.40.220.10">
    <property type="entry name" value="Leucine Aminopeptidase, subunit E, domain 1"/>
    <property type="match status" value="1"/>
</dbReference>
<evidence type="ECO:0000313" key="2">
    <source>
        <dbReference type="Proteomes" id="UP000789572"/>
    </source>
</evidence>
<dbReference type="InterPro" id="IPR043472">
    <property type="entry name" value="Macro_dom-like"/>
</dbReference>
<sequence length="137" mass="14718">MPDGSALLTNTGNNSSLKNQGINYIIHTVPRHRDSSASDEEFVEIAVKAVQNSIILADREKINKLAICFVAGKIYRGTCNPEKLAEGIVCDGDETIFDALVFNPKGNRNIIVKAGDICDKSTHGAEAIVNSENAGMN</sequence>
<evidence type="ECO:0000313" key="1">
    <source>
        <dbReference type="EMBL" id="CAG8601739.1"/>
    </source>
</evidence>
<dbReference type="Proteomes" id="UP000789572">
    <property type="component" value="Unassembled WGS sequence"/>
</dbReference>
<dbReference type="EMBL" id="CAJVPJ010001726">
    <property type="protein sequence ID" value="CAG8601739.1"/>
    <property type="molecule type" value="Genomic_DNA"/>
</dbReference>
<accession>A0A9N9CHH0</accession>
<organism evidence="1 2">
    <name type="scientific">Paraglomus occultum</name>
    <dbReference type="NCBI Taxonomy" id="144539"/>
    <lineage>
        <taxon>Eukaryota</taxon>
        <taxon>Fungi</taxon>
        <taxon>Fungi incertae sedis</taxon>
        <taxon>Mucoromycota</taxon>
        <taxon>Glomeromycotina</taxon>
        <taxon>Glomeromycetes</taxon>
        <taxon>Paraglomerales</taxon>
        <taxon>Paraglomeraceae</taxon>
        <taxon>Paraglomus</taxon>
    </lineage>
</organism>
<dbReference type="AlphaFoldDB" id="A0A9N9CHH0"/>
<name>A0A9N9CHH0_9GLOM</name>
<proteinExistence type="predicted"/>
<gene>
    <name evidence="1" type="ORF">POCULU_LOCUS7500</name>
</gene>
<dbReference type="SUPFAM" id="SSF52949">
    <property type="entry name" value="Macro domain-like"/>
    <property type="match status" value="1"/>
</dbReference>